<comment type="caution">
    <text evidence="1">The sequence shown here is derived from an EMBL/GenBank/DDBJ whole genome shotgun (WGS) entry which is preliminary data.</text>
</comment>
<proteinExistence type="predicted"/>
<protein>
    <submittedName>
        <fullName evidence="1">Uncharacterized protein</fullName>
    </submittedName>
</protein>
<organism evidence="1 2">
    <name type="scientific">candidate division KSB3 bacterium</name>
    <dbReference type="NCBI Taxonomy" id="2044937"/>
    <lineage>
        <taxon>Bacteria</taxon>
        <taxon>candidate division KSB3</taxon>
    </lineage>
</organism>
<evidence type="ECO:0000313" key="1">
    <source>
        <dbReference type="EMBL" id="PIE34228.1"/>
    </source>
</evidence>
<reference evidence="1 2" key="1">
    <citation type="submission" date="2017-10" db="EMBL/GenBank/DDBJ databases">
        <title>Novel microbial diversity and functional potential in the marine mammal oral microbiome.</title>
        <authorList>
            <person name="Dudek N.K."/>
            <person name="Sun C.L."/>
            <person name="Burstein D."/>
            <person name="Kantor R.S."/>
            <person name="Aliaga Goltsman D.S."/>
            <person name="Bik E.M."/>
            <person name="Thomas B.C."/>
            <person name="Banfield J.F."/>
            <person name="Relman D.A."/>
        </authorList>
    </citation>
    <scope>NUCLEOTIDE SEQUENCE [LARGE SCALE GENOMIC DNA]</scope>
    <source>
        <strain evidence="1">DOLJORAL78_47_16</strain>
    </source>
</reference>
<sequence length="582" mass="65995">MLLWGCILLILAVGLYLSWGFLYGPHLASTDLPALLPEAPLAYLRCSDLQTHLTQFSASELSHQFLNSPFFKHLHATEEWQEFSVSLKKIWNNLFFDPMRLVGSDVVIGLYKSSPEDLFPPVSLLSRVDGTARIAERFLYAFDRLSGRQIGIQFVQHINRVPVYRIKNADLLLPFYYAIIDEVAMLATSLPLLRETIQTGLGRKRDIAERSESRQSMAAHPLLHSSGNDSRFLTAYLEIPSLLQEFSISPFWRSLLSPQDLESWRGLPPVSLALDRRDHALLVHSRIAAGTVATTALFQESKQGAEQLEANRTNGCTVNSDMADLPLFLHVDNRTLTKFWRTWQASVPQQQSDMPIAPDVIQLFGKQLECRLSQELLGTVYAVPDILCTADPQYASSRVVSELYAFVEMILEQNVPPMVRHTILKHRVKEQGETAIGQMEAMFQPFLTYTAWPLGEQRSLAFVTTNASRVEKQLSTLTTDPKTVPFFCQRPTENTRNDSASEGKRMAAQVFIHSVRFGEFLDTLSDTRTFRLLVPQEEYASLYEWLPEIVLIFRSLPPIVFELGLQKQELFAALQIGLEFPE</sequence>
<accession>A0A2G6KEX1</accession>
<gene>
    <name evidence="1" type="ORF">CSA56_08845</name>
</gene>
<evidence type="ECO:0000313" key="2">
    <source>
        <dbReference type="Proteomes" id="UP000230821"/>
    </source>
</evidence>
<dbReference type="AlphaFoldDB" id="A0A2G6KEX1"/>
<name>A0A2G6KEX1_9BACT</name>
<dbReference type="EMBL" id="PDSK01000091">
    <property type="protein sequence ID" value="PIE34228.1"/>
    <property type="molecule type" value="Genomic_DNA"/>
</dbReference>
<dbReference type="Proteomes" id="UP000230821">
    <property type="component" value="Unassembled WGS sequence"/>
</dbReference>